<proteinExistence type="predicted"/>
<accession>A0A1I7W9V6</accession>
<sequence length="71" mass="8056">MKTKQLLTCIVAISRRFGQRSLATKFTELESNRIAVWLISKKKLSLTSDTNLDSQGRFSESLKAKEANFGY</sequence>
<name>A0A1I7W9V6_HETBA</name>
<keyword evidence="1" id="KW-1185">Reference proteome</keyword>
<dbReference type="WBParaSite" id="Hba_01436">
    <property type="protein sequence ID" value="Hba_01436"/>
    <property type="gene ID" value="Hba_01436"/>
</dbReference>
<organism evidence="1 2">
    <name type="scientific">Heterorhabditis bacteriophora</name>
    <name type="common">Entomopathogenic nematode worm</name>
    <dbReference type="NCBI Taxonomy" id="37862"/>
    <lineage>
        <taxon>Eukaryota</taxon>
        <taxon>Metazoa</taxon>
        <taxon>Ecdysozoa</taxon>
        <taxon>Nematoda</taxon>
        <taxon>Chromadorea</taxon>
        <taxon>Rhabditida</taxon>
        <taxon>Rhabditina</taxon>
        <taxon>Rhabditomorpha</taxon>
        <taxon>Strongyloidea</taxon>
        <taxon>Heterorhabditidae</taxon>
        <taxon>Heterorhabditis</taxon>
    </lineage>
</organism>
<dbReference type="Proteomes" id="UP000095283">
    <property type="component" value="Unplaced"/>
</dbReference>
<protein>
    <submittedName>
        <fullName evidence="2 3">Transposase</fullName>
    </submittedName>
</protein>
<dbReference type="WBParaSite" id="Hba_04372">
    <property type="protein sequence ID" value="Hba_04372"/>
    <property type="gene ID" value="Hba_04372"/>
</dbReference>
<evidence type="ECO:0000313" key="2">
    <source>
        <dbReference type="WBParaSite" id="Hba_01436"/>
    </source>
</evidence>
<reference evidence="2 3" key="1">
    <citation type="submission" date="2016-11" db="UniProtKB">
        <authorList>
            <consortium name="WormBaseParasite"/>
        </authorList>
    </citation>
    <scope>IDENTIFICATION</scope>
</reference>
<dbReference type="AlphaFoldDB" id="A0A1I7W9V6"/>
<evidence type="ECO:0000313" key="1">
    <source>
        <dbReference type="Proteomes" id="UP000095283"/>
    </source>
</evidence>
<evidence type="ECO:0000313" key="3">
    <source>
        <dbReference type="WBParaSite" id="Hba_04372"/>
    </source>
</evidence>